<proteinExistence type="predicted"/>
<feature type="region of interest" description="Disordered" evidence="1">
    <location>
        <begin position="109"/>
        <end position="147"/>
    </location>
</feature>
<feature type="signal peptide" evidence="2">
    <location>
        <begin position="1"/>
        <end position="16"/>
    </location>
</feature>
<dbReference type="RefSeq" id="XP_066828919.1">
    <property type="nucleotide sequence ID" value="XM_066971929.1"/>
</dbReference>
<evidence type="ECO:0008006" key="5">
    <source>
        <dbReference type="Google" id="ProtNLM"/>
    </source>
</evidence>
<protein>
    <recommendedName>
        <fullName evidence="5">ER membrane protein complex subunit 10</fullName>
    </recommendedName>
</protein>
<gene>
    <name evidence="3" type="ORF">LODBEIA_P19810</name>
</gene>
<evidence type="ECO:0000313" key="3">
    <source>
        <dbReference type="EMBL" id="CAK9437603.1"/>
    </source>
</evidence>
<accession>A0ABP0ZNK0</accession>
<dbReference type="GeneID" id="92207177"/>
<evidence type="ECO:0000313" key="4">
    <source>
        <dbReference type="Proteomes" id="UP001497383"/>
    </source>
</evidence>
<dbReference type="Pfam" id="PF21203">
    <property type="entry name" value="ECM10"/>
    <property type="match status" value="1"/>
</dbReference>
<evidence type="ECO:0000256" key="2">
    <source>
        <dbReference type="SAM" id="SignalP"/>
    </source>
</evidence>
<keyword evidence="2" id="KW-0732">Signal</keyword>
<sequence>MLHLLSFLLLVTLAVSKRINLYARPIDAESSSDPIGFIEDDSVYLMDFDLQPHQSYCIGTKDLHNHECFSFQPDLRSFNNSVFNVYLTEDGDIHRLALSFDENATAPKIKKHRSITAPQPNMNPESLKKQREEQQKQSAGHQGERRQKVVQRKIVKIVNEKGEEEEQEVEEEVEVVVDDRSWIQKNWMYIVPPLIIFLLLGGGGDAK</sequence>
<evidence type="ECO:0000256" key="1">
    <source>
        <dbReference type="SAM" id="MobiDB-lite"/>
    </source>
</evidence>
<feature type="compositionally biased region" description="Basic and acidic residues" evidence="1">
    <location>
        <begin position="126"/>
        <end position="135"/>
    </location>
</feature>
<reference evidence="3 4" key="1">
    <citation type="submission" date="2024-03" db="EMBL/GenBank/DDBJ databases">
        <authorList>
            <person name="Brejova B."/>
        </authorList>
    </citation>
    <scope>NUCLEOTIDE SEQUENCE [LARGE SCALE GENOMIC DNA]</scope>
    <source>
        <strain evidence="3 4">CBS 14171</strain>
    </source>
</reference>
<dbReference type="Proteomes" id="UP001497383">
    <property type="component" value="Chromosome 2"/>
</dbReference>
<feature type="chain" id="PRO_5045393931" description="ER membrane protein complex subunit 10" evidence="2">
    <location>
        <begin position="17"/>
        <end position="207"/>
    </location>
</feature>
<dbReference type="EMBL" id="OZ022406">
    <property type="protein sequence ID" value="CAK9437603.1"/>
    <property type="molecule type" value="Genomic_DNA"/>
</dbReference>
<keyword evidence="4" id="KW-1185">Reference proteome</keyword>
<name>A0ABP0ZNK0_9ASCO</name>
<organism evidence="3 4">
    <name type="scientific">Lodderomyces beijingensis</name>
    <dbReference type="NCBI Taxonomy" id="1775926"/>
    <lineage>
        <taxon>Eukaryota</taxon>
        <taxon>Fungi</taxon>
        <taxon>Dikarya</taxon>
        <taxon>Ascomycota</taxon>
        <taxon>Saccharomycotina</taxon>
        <taxon>Pichiomycetes</taxon>
        <taxon>Debaryomycetaceae</taxon>
        <taxon>Candida/Lodderomyces clade</taxon>
        <taxon>Lodderomyces</taxon>
    </lineage>
</organism>